<name>A0A2N9FHU9_FAGSY</name>
<dbReference type="EMBL" id="OIVN01000862">
    <property type="protein sequence ID" value="SPC86590.1"/>
    <property type="molecule type" value="Genomic_DNA"/>
</dbReference>
<evidence type="ECO:0000313" key="1">
    <source>
        <dbReference type="EMBL" id="SPC86590.1"/>
    </source>
</evidence>
<sequence>MDGLGFAVGLDLGFEGVGRFGLSVVSTAPVGFGGHGIGGFAIADHKFGRNVNSISGFCE</sequence>
<accession>A0A2N9FHU9</accession>
<proteinExistence type="predicted"/>
<protein>
    <submittedName>
        <fullName evidence="1">Uncharacterized protein</fullName>
    </submittedName>
</protein>
<gene>
    <name evidence="1" type="ORF">FSB_LOCUS14472</name>
</gene>
<organism evidence="1">
    <name type="scientific">Fagus sylvatica</name>
    <name type="common">Beechnut</name>
    <dbReference type="NCBI Taxonomy" id="28930"/>
    <lineage>
        <taxon>Eukaryota</taxon>
        <taxon>Viridiplantae</taxon>
        <taxon>Streptophyta</taxon>
        <taxon>Embryophyta</taxon>
        <taxon>Tracheophyta</taxon>
        <taxon>Spermatophyta</taxon>
        <taxon>Magnoliopsida</taxon>
        <taxon>eudicotyledons</taxon>
        <taxon>Gunneridae</taxon>
        <taxon>Pentapetalae</taxon>
        <taxon>rosids</taxon>
        <taxon>fabids</taxon>
        <taxon>Fagales</taxon>
        <taxon>Fagaceae</taxon>
        <taxon>Fagus</taxon>
    </lineage>
</organism>
<dbReference type="AlphaFoldDB" id="A0A2N9FHU9"/>
<reference evidence="1" key="1">
    <citation type="submission" date="2018-02" db="EMBL/GenBank/DDBJ databases">
        <authorList>
            <person name="Cohen D.B."/>
            <person name="Kent A.D."/>
        </authorList>
    </citation>
    <scope>NUCLEOTIDE SEQUENCE</scope>
</reference>